<feature type="region of interest" description="Disordered" evidence="15">
    <location>
        <begin position="505"/>
        <end position="525"/>
    </location>
</feature>
<dbReference type="OrthoDB" id="6343844at2759"/>
<evidence type="ECO:0000256" key="8">
    <source>
        <dbReference type="ARBA" id="ARBA00022833"/>
    </source>
</evidence>
<dbReference type="GO" id="GO:0005794">
    <property type="term" value="C:Golgi apparatus"/>
    <property type="evidence" value="ECO:0007669"/>
    <property type="project" value="UniProtKB-SubCell"/>
</dbReference>
<feature type="domain" description="CCHC NOA-type" evidence="16">
    <location>
        <begin position="525"/>
        <end position="555"/>
    </location>
</feature>
<proteinExistence type="predicted"/>
<dbReference type="GO" id="GO:0048471">
    <property type="term" value="C:perinuclear region of cytoplasm"/>
    <property type="evidence" value="ECO:0007669"/>
    <property type="project" value="UniProtKB-SubCell"/>
</dbReference>
<evidence type="ECO:0000256" key="1">
    <source>
        <dbReference type="ARBA" id="ARBA00004419"/>
    </source>
</evidence>
<evidence type="ECO:0000259" key="16">
    <source>
        <dbReference type="PROSITE" id="PS51801"/>
    </source>
</evidence>
<keyword evidence="9 13" id="KW-0333">Golgi apparatus</keyword>
<dbReference type="Gene3D" id="1.20.5.390">
    <property type="entry name" value="L1 transposable element, trimerization domain"/>
    <property type="match status" value="2"/>
</dbReference>
<feature type="region of interest" description="Disordered" evidence="15">
    <location>
        <begin position="1"/>
        <end position="32"/>
    </location>
</feature>
<gene>
    <name evidence="17" type="ORF">SKAU_G00023220</name>
</gene>
<dbReference type="PANTHER" id="PTHR31553">
    <property type="entry name" value="NF-KAPPA-B ESSENTIAL MODULATOR"/>
    <property type="match status" value="1"/>
</dbReference>
<comment type="subcellular location">
    <subcellularLocation>
        <location evidence="13">Cytoplasm</location>
        <location evidence="13">Perinuclear region</location>
    </subcellularLocation>
    <subcellularLocation>
        <location evidence="13">Golgi apparatus</location>
    </subcellularLocation>
    <subcellularLocation>
        <location evidence="2 13">Golgi apparatus</location>
        <location evidence="2 13">trans-Golgi network</location>
    </subcellularLocation>
    <subcellularLocation>
        <location evidence="1 13">Cytoplasmic vesicle</location>
        <location evidence="1 13">Autophagosome</location>
    </subcellularLocation>
    <subcellularLocation>
        <location evidence="13">Cytoplasmic vesicle</location>
    </subcellularLocation>
    <subcellularLocation>
        <location evidence="13">Recycling endosome</location>
    </subcellularLocation>
</comment>
<dbReference type="Pfam" id="PF16516">
    <property type="entry name" value="CC2-LZ"/>
    <property type="match status" value="1"/>
</dbReference>
<evidence type="ECO:0000256" key="14">
    <source>
        <dbReference type="SAM" id="Coils"/>
    </source>
</evidence>
<evidence type="ECO:0000256" key="12">
    <source>
        <dbReference type="PROSITE-ProRule" id="PRU01142"/>
    </source>
</evidence>
<evidence type="ECO:0000256" key="7">
    <source>
        <dbReference type="ARBA" id="ARBA00022771"/>
    </source>
</evidence>
<evidence type="ECO:0000256" key="5">
    <source>
        <dbReference type="ARBA" id="ARBA00022723"/>
    </source>
</evidence>
<dbReference type="PROSITE" id="PS51801">
    <property type="entry name" value="ZF_CCHC_NOA"/>
    <property type="match status" value="1"/>
</dbReference>
<evidence type="ECO:0000256" key="6">
    <source>
        <dbReference type="ARBA" id="ARBA00022753"/>
    </source>
</evidence>
<evidence type="ECO:0000256" key="13">
    <source>
        <dbReference type="RuleBase" id="RU367122"/>
    </source>
</evidence>
<dbReference type="InterPro" id="IPR051301">
    <property type="entry name" value="Optineurin/NFkB_EssMod"/>
</dbReference>
<feature type="region of interest" description="Disordered" evidence="15">
    <location>
        <begin position="245"/>
        <end position="282"/>
    </location>
</feature>
<feature type="compositionally biased region" description="Polar residues" evidence="15">
    <location>
        <begin position="190"/>
        <end position="203"/>
    </location>
</feature>
<sequence length="555" mass="63593">MASNLTSENGANLLGSPDRKPEYSVPHTGTLEEDTLRQMNVLIKENRELKEALKRTNTSMKEKFEGLAAWKEKQKEERDFLERKLEEAKERVSILTKRNEELRKKLQALEGTEGDGEGEAGHWSSEVEALKALIARLQAEKSDLVAMNSELQLKMRQSSPEDSFIEIRIAEGEVDVTKDYANGVKDSHTTRSGLTMSRQESEEQTVSQLLQSLRKETQRVERLELELLAERERISDLESDAVKQVENATQTSLPVGEREGSATVAKGETQQEAPRKESDTELESLKGQMTTLHKELQEAQTKLNDAEDMKKSLHDRCRDMEQDLATLQTQLVEKQQVQTENQKLKLQVESMQSMIKMEQKKAEDERKNMAQVKDEYTQLYEDYNGLKQDMKKKETVMSNEEVKELQARLDSAEQALVVKQQKIDEMKQEIFKNEKELESISVFQMQAEVYSADFYAERAAREKIHEEKERLVAQLEFMKKQNNQLQEEMESIGRQNLNEMQRRHVPRGANPRGGGQQQGGGGAENIDIPEHACPKCNELLPDLDSLQIHIMDCII</sequence>
<dbReference type="InterPro" id="IPR034735">
    <property type="entry name" value="NEMO_ZF"/>
</dbReference>
<evidence type="ECO:0000313" key="17">
    <source>
        <dbReference type="EMBL" id="KAJ8381544.1"/>
    </source>
</evidence>
<dbReference type="InterPro" id="IPR032419">
    <property type="entry name" value="CC2-LZ_dom"/>
</dbReference>
<dbReference type="GO" id="GO:0034067">
    <property type="term" value="P:protein localization to Golgi apparatus"/>
    <property type="evidence" value="ECO:0007669"/>
    <property type="project" value="TreeGrafter"/>
</dbReference>
<keyword evidence="5 13" id="KW-0479">Metal-binding</keyword>
<feature type="coiled-coil region" evidence="14">
    <location>
        <begin position="32"/>
        <end position="154"/>
    </location>
</feature>
<organism evidence="17 18">
    <name type="scientific">Synaphobranchus kaupii</name>
    <name type="common">Kaup's arrowtooth eel</name>
    <dbReference type="NCBI Taxonomy" id="118154"/>
    <lineage>
        <taxon>Eukaryota</taxon>
        <taxon>Metazoa</taxon>
        <taxon>Chordata</taxon>
        <taxon>Craniata</taxon>
        <taxon>Vertebrata</taxon>
        <taxon>Euteleostomi</taxon>
        <taxon>Actinopterygii</taxon>
        <taxon>Neopterygii</taxon>
        <taxon>Teleostei</taxon>
        <taxon>Anguilliformes</taxon>
        <taxon>Synaphobranchidae</taxon>
        <taxon>Synaphobranchus</taxon>
    </lineage>
</organism>
<dbReference type="GO" id="GO:0070530">
    <property type="term" value="F:K63-linked polyubiquitin modification-dependent protein binding"/>
    <property type="evidence" value="ECO:0007669"/>
    <property type="project" value="InterPro"/>
</dbReference>
<keyword evidence="4 13" id="KW-0963">Cytoplasm</keyword>
<dbReference type="GO" id="GO:0005634">
    <property type="term" value="C:nucleus"/>
    <property type="evidence" value="ECO:0007669"/>
    <property type="project" value="TreeGrafter"/>
</dbReference>
<dbReference type="Gene3D" id="1.20.5.990">
    <property type="entry name" value="Nemo cc2-lz domain - 1d5 darpin complex"/>
    <property type="match status" value="1"/>
</dbReference>
<keyword evidence="6 13" id="KW-0967">Endosome</keyword>
<name>A0A9Q1GCB2_SYNKA</name>
<evidence type="ECO:0000256" key="15">
    <source>
        <dbReference type="SAM" id="MobiDB-lite"/>
    </source>
</evidence>
<feature type="coiled-coil region" evidence="14">
    <location>
        <begin position="461"/>
        <end position="502"/>
    </location>
</feature>
<evidence type="ECO:0000256" key="9">
    <source>
        <dbReference type="ARBA" id="ARBA00023034"/>
    </source>
</evidence>
<dbReference type="GO" id="GO:0055037">
    <property type="term" value="C:recycling endosome"/>
    <property type="evidence" value="ECO:0007669"/>
    <property type="project" value="UniProtKB-SubCell"/>
</dbReference>
<keyword evidence="7 12" id="KW-0863">Zinc-finger</keyword>
<dbReference type="EMBL" id="JAINUF010000001">
    <property type="protein sequence ID" value="KAJ8381544.1"/>
    <property type="molecule type" value="Genomic_DNA"/>
</dbReference>
<comment type="function">
    <text evidence="13">May act by regulating membrane trafficking and cellular morphogenesis.</text>
</comment>
<keyword evidence="10 14" id="KW-0175">Coiled coil</keyword>
<dbReference type="CDD" id="cd09803">
    <property type="entry name" value="UBAN"/>
    <property type="match status" value="1"/>
</dbReference>
<evidence type="ECO:0000256" key="10">
    <source>
        <dbReference type="ARBA" id="ARBA00023054"/>
    </source>
</evidence>
<dbReference type="GO" id="GO:0005776">
    <property type="term" value="C:autophagosome"/>
    <property type="evidence" value="ECO:0007669"/>
    <property type="project" value="UniProtKB-SubCell"/>
</dbReference>
<comment type="caution">
    <text evidence="17">The sequence shown here is derived from an EMBL/GenBank/DDBJ whole genome shotgun (WGS) entry which is preliminary data.</text>
</comment>
<evidence type="ECO:0000256" key="3">
    <source>
        <dbReference type="ARBA" id="ARBA00018548"/>
    </source>
</evidence>
<evidence type="ECO:0000313" key="18">
    <source>
        <dbReference type="Proteomes" id="UP001152622"/>
    </source>
</evidence>
<accession>A0A9Q1GCB2</accession>
<keyword evidence="8 13" id="KW-0862">Zinc</keyword>
<dbReference type="Pfam" id="PF18414">
    <property type="entry name" value="zf_C2H2_10"/>
    <property type="match status" value="1"/>
</dbReference>
<dbReference type="Pfam" id="PF11577">
    <property type="entry name" value="NEMO"/>
    <property type="match status" value="1"/>
</dbReference>
<protein>
    <recommendedName>
        <fullName evidence="3 13">Optineurin</fullName>
    </recommendedName>
</protein>
<dbReference type="GO" id="GO:0043122">
    <property type="term" value="P:regulation of canonical NF-kappaB signal transduction"/>
    <property type="evidence" value="ECO:0007669"/>
    <property type="project" value="TreeGrafter"/>
</dbReference>
<dbReference type="GO" id="GO:0008270">
    <property type="term" value="F:zinc ion binding"/>
    <property type="evidence" value="ECO:0007669"/>
    <property type="project" value="UniProtKB-KW"/>
</dbReference>
<reference evidence="17" key="1">
    <citation type="journal article" date="2023" name="Science">
        <title>Genome structures resolve the early diversification of teleost fishes.</title>
        <authorList>
            <person name="Parey E."/>
            <person name="Louis A."/>
            <person name="Montfort J."/>
            <person name="Bouchez O."/>
            <person name="Roques C."/>
            <person name="Iampietro C."/>
            <person name="Lluch J."/>
            <person name="Castinel A."/>
            <person name="Donnadieu C."/>
            <person name="Desvignes T."/>
            <person name="Floi Bucao C."/>
            <person name="Jouanno E."/>
            <person name="Wen M."/>
            <person name="Mejri S."/>
            <person name="Dirks R."/>
            <person name="Jansen H."/>
            <person name="Henkel C."/>
            <person name="Chen W.J."/>
            <person name="Zahm M."/>
            <person name="Cabau C."/>
            <person name="Klopp C."/>
            <person name="Thompson A.W."/>
            <person name="Robinson-Rechavi M."/>
            <person name="Braasch I."/>
            <person name="Lecointre G."/>
            <person name="Bobe J."/>
            <person name="Postlethwait J.H."/>
            <person name="Berthelot C."/>
            <person name="Roest Crollius H."/>
            <person name="Guiguen Y."/>
        </authorList>
    </citation>
    <scope>NUCLEOTIDE SEQUENCE</scope>
    <source>
        <strain evidence="17">WJC10195</strain>
    </source>
</reference>
<keyword evidence="11 13" id="KW-0968">Cytoplasmic vesicle</keyword>
<feature type="region of interest" description="Disordered" evidence="15">
    <location>
        <begin position="182"/>
        <end position="203"/>
    </location>
</feature>
<dbReference type="Proteomes" id="UP001152622">
    <property type="component" value="Chromosome 1"/>
</dbReference>
<feature type="coiled-coil region" evidence="14">
    <location>
        <begin position="282"/>
        <end position="429"/>
    </location>
</feature>
<feature type="compositionally biased region" description="Polar residues" evidence="15">
    <location>
        <begin position="1"/>
        <end position="10"/>
    </location>
</feature>
<evidence type="ECO:0000256" key="11">
    <source>
        <dbReference type="ARBA" id="ARBA00023329"/>
    </source>
</evidence>
<dbReference type="InterPro" id="IPR021063">
    <property type="entry name" value="NEMO_N"/>
</dbReference>
<keyword evidence="18" id="KW-1185">Reference proteome</keyword>
<dbReference type="GO" id="GO:0090161">
    <property type="term" value="P:Golgi ribbon formation"/>
    <property type="evidence" value="ECO:0007669"/>
    <property type="project" value="TreeGrafter"/>
</dbReference>
<dbReference type="PANTHER" id="PTHR31553:SF2">
    <property type="entry name" value="OPTINEURIN"/>
    <property type="match status" value="1"/>
</dbReference>
<dbReference type="AlphaFoldDB" id="A0A9Q1GCB2"/>
<feature type="compositionally biased region" description="Gly residues" evidence="15">
    <location>
        <begin position="511"/>
        <end position="523"/>
    </location>
</feature>
<evidence type="ECO:0000256" key="4">
    <source>
        <dbReference type="ARBA" id="ARBA00022490"/>
    </source>
</evidence>
<evidence type="ECO:0000256" key="2">
    <source>
        <dbReference type="ARBA" id="ARBA00004601"/>
    </source>
</evidence>